<dbReference type="Proteomes" id="UP000887013">
    <property type="component" value="Unassembled WGS sequence"/>
</dbReference>
<dbReference type="EMBL" id="BMAW01124687">
    <property type="protein sequence ID" value="GFU09107.1"/>
    <property type="molecule type" value="Genomic_DNA"/>
</dbReference>
<gene>
    <name evidence="2" type="ORF">NPIL_692761</name>
</gene>
<keyword evidence="1" id="KW-0472">Membrane</keyword>
<keyword evidence="1" id="KW-0812">Transmembrane</keyword>
<feature type="transmembrane region" description="Helical" evidence="1">
    <location>
        <begin position="77"/>
        <end position="104"/>
    </location>
</feature>
<protein>
    <submittedName>
        <fullName evidence="2">Uncharacterized protein</fullName>
    </submittedName>
</protein>
<reference evidence="2" key="1">
    <citation type="submission" date="2020-08" db="EMBL/GenBank/DDBJ databases">
        <title>Multicomponent nature underlies the extraordinary mechanical properties of spider dragline silk.</title>
        <authorList>
            <person name="Kono N."/>
            <person name="Nakamura H."/>
            <person name="Mori M."/>
            <person name="Yoshida Y."/>
            <person name="Ohtoshi R."/>
            <person name="Malay A.D."/>
            <person name="Moran D.A.P."/>
            <person name="Tomita M."/>
            <person name="Numata K."/>
            <person name="Arakawa K."/>
        </authorList>
    </citation>
    <scope>NUCLEOTIDE SEQUENCE</scope>
</reference>
<comment type="caution">
    <text evidence="2">The sequence shown here is derived from an EMBL/GenBank/DDBJ whole genome shotgun (WGS) entry which is preliminary data.</text>
</comment>
<organism evidence="2 3">
    <name type="scientific">Nephila pilipes</name>
    <name type="common">Giant wood spider</name>
    <name type="synonym">Nephila maculata</name>
    <dbReference type="NCBI Taxonomy" id="299642"/>
    <lineage>
        <taxon>Eukaryota</taxon>
        <taxon>Metazoa</taxon>
        <taxon>Ecdysozoa</taxon>
        <taxon>Arthropoda</taxon>
        <taxon>Chelicerata</taxon>
        <taxon>Arachnida</taxon>
        <taxon>Araneae</taxon>
        <taxon>Araneomorphae</taxon>
        <taxon>Entelegynae</taxon>
        <taxon>Araneoidea</taxon>
        <taxon>Nephilidae</taxon>
        <taxon>Nephila</taxon>
    </lineage>
</organism>
<dbReference type="AlphaFoldDB" id="A0A8X6UFH9"/>
<keyword evidence="3" id="KW-1185">Reference proteome</keyword>
<evidence type="ECO:0000313" key="2">
    <source>
        <dbReference type="EMBL" id="GFU09107.1"/>
    </source>
</evidence>
<accession>A0A8X6UFH9</accession>
<keyword evidence="1" id="KW-1133">Transmembrane helix</keyword>
<evidence type="ECO:0000256" key="1">
    <source>
        <dbReference type="SAM" id="Phobius"/>
    </source>
</evidence>
<sequence>MPGCAAHHPSAAVFIRWLYYLDYHNHTTICAYAVYALLPCSSCVASYVAAYAAISSATILYRILLYIRIPISLHLCVACLLLFVTGGAGLLLMFSIAVCLPYNMPLADA</sequence>
<name>A0A8X6UFH9_NEPPI</name>
<proteinExistence type="predicted"/>
<evidence type="ECO:0000313" key="3">
    <source>
        <dbReference type="Proteomes" id="UP000887013"/>
    </source>
</evidence>